<dbReference type="EC" id="2.3.1.-" evidence="2"/>
<keyword evidence="3" id="KW-1185">Reference proteome</keyword>
<protein>
    <submittedName>
        <fullName evidence="2">GNAT family N-acetyltransferase</fullName>
        <ecNumber evidence="2">2.3.1.-</ecNumber>
    </submittedName>
</protein>
<dbReference type="RefSeq" id="WP_379082521.1">
    <property type="nucleotide sequence ID" value="NZ_JBHTKI010000014.1"/>
</dbReference>
<comment type="caution">
    <text evidence="2">The sequence shown here is derived from an EMBL/GenBank/DDBJ whole genome shotgun (WGS) entry which is preliminary data.</text>
</comment>
<dbReference type="PANTHER" id="PTHR36174">
    <property type="entry name" value="LIPID II:GLYCINE GLYCYLTRANSFERASE"/>
    <property type="match status" value="1"/>
</dbReference>
<dbReference type="PANTHER" id="PTHR36174:SF1">
    <property type="entry name" value="LIPID II:GLYCINE GLYCYLTRANSFERASE"/>
    <property type="match status" value="1"/>
</dbReference>
<name>A0ABW3LEG0_9BACL</name>
<dbReference type="Gene3D" id="3.40.630.30">
    <property type="match status" value="1"/>
</dbReference>
<dbReference type="EMBL" id="JBHTKI010000014">
    <property type="protein sequence ID" value="MFD1031908.1"/>
    <property type="molecule type" value="Genomic_DNA"/>
</dbReference>
<keyword evidence="2" id="KW-0012">Acyltransferase</keyword>
<dbReference type="GO" id="GO:0016746">
    <property type="term" value="F:acyltransferase activity"/>
    <property type="evidence" value="ECO:0007669"/>
    <property type="project" value="UniProtKB-KW"/>
</dbReference>
<evidence type="ECO:0000259" key="1">
    <source>
        <dbReference type="Pfam" id="PF13480"/>
    </source>
</evidence>
<dbReference type="InterPro" id="IPR016181">
    <property type="entry name" value="Acyl_CoA_acyltransferase"/>
</dbReference>
<sequence>MTIFPDIYFLPEWGKFFESKEEEGKSTIFELKNDVGHIFYQFILREIPISYGKTTYYDIITPYGFSGPVIIDCPADRKEELIKLFDEEFQLYCEKNHIVTEYVRFNPWIQNLNDFKDLYQMRDNGHTFYIDLTVPDFFMDEFSAKARTQTRKAKKKNVEIEFDYSGSTTKEFHRLYHLMAKKNNLDNEYYLFSEEFLRNSFGAFKGKQFFINAIFEGKYISSSLVIHHGDYIHYHLTGNDPEYYHLAANSLILYELCRWGMENGKKEVHLGGGNSVVIRFKKGFTKTQPLKLLMGKKVRNQKIYEELVAIRENAGESLDREFFPMYRG</sequence>
<dbReference type="SUPFAM" id="SSF55729">
    <property type="entry name" value="Acyl-CoA N-acyltransferases (Nat)"/>
    <property type="match status" value="1"/>
</dbReference>
<organism evidence="2 3">
    <name type="scientific">Metaplanococcus flavidus</name>
    <dbReference type="NCBI Taxonomy" id="569883"/>
    <lineage>
        <taxon>Bacteria</taxon>
        <taxon>Bacillati</taxon>
        <taxon>Bacillota</taxon>
        <taxon>Bacilli</taxon>
        <taxon>Bacillales</taxon>
        <taxon>Caryophanaceae</taxon>
        <taxon>Metaplanococcus</taxon>
    </lineage>
</organism>
<dbReference type="InterPro" id="IPR038740">
    <property type="entry name" value="BioF2-like_GNAT_dom"/>
</dbReference>
<evidence type="ECO:0000313" key="2">
    <source>
        <dbReference type="EMBL" id="MFD1031908.1"/>
    </source>
</evidence>
<accession>A0ABW3LEG0</accession>
<evidence type="ECO:0000313" key="3">
    <source>
        <dbReference type="Proteomes" id="UP001597109"/>
    </source>
</evidence>
<dbReference type="InterPro" id="IPR050644">
    <property type="entry name" value="PG_Glycine_Bridge_Synth"/>
</dbReference>
<dbReference type="Proteomes" id="UP001597109">
    <property type="component" value="Unassembled WGS sequence"/>
</dbReference>
<proteinExistence type="predicted"/>
<gene>
    <name evidence="2" type="ORF">ACFQ1X_10750</name>
</gene>
<dbReference type="Pfam" id="PF13480">
    <property type="entry name" value="Acetyltransf_6"/>
    <property type="match status" value="1"/>
</dbReference>
<keyword evidence="2" id="KW-0808">Transferase</keyword>
<feature type="domain" description="BioF2-like acetyltransferase" evidence="1">
    <location>
        <begin position="145"/>
        <end position="281"/>
    </location>
</feature>
<reference evidence="3" key="1">
    <citation type="journal article" date="2019" name="Int. J. Syst. Evol. Microbiol.">
        <title>The Global Catalogue of Microorganisms (GCM) 10K type strain sequencing project: providing services to taxonomists for standard genome sequencing and annotation.</title>
        <authorList>
            <consortium name="The Broad Institute Genomics Platform"/>
            <consortium name="The Broad Institute Genome Sequencing Center for Infectious Disease"/>
            <person name="Wu L."/>
            <person name="Ma J."/>
        </authorList>
    </citation>
    <scope>NUCLEOTIDE SEQUENCE [LARGE SCALE GENOMIC DNA]</scope>
    <source>
        <strain evidence="3">CCUG 56756</strain>
    </source>
</reference>